<keyword evidence="2" id="KW-1185">Reference proteome</keyword>
<accession>A0A1G6R7W2</accession>
<sequence length="217" mass="25253">MMTTLGYYFLFLANSFKETLERLRLFPTSSNHYLHLNFNSSCPITNNNIAKTQNNINFDYAVNLLYIEEEDRIIRGIHDIYGKLYDEIGFSHTISNPARNRKTSNTLKEIVLARIANPESKRASVSDLEESFGIKLDLNAVYRMMDKITDKSIEKLNELVYKNTKSLFRDKIDVIYFDATTLYFESFTEDEFKKNGIHTNMPISGKLKNLLELQNMT</sequence>
<organism evidence="1 2">
    <name type="scientific">Desulfurella multipotens</name>
    <dbReference type="NCBI Taxonomy" id="79269"/>
    <lineage>
        <taxon>Bacteria</taxon>
        <taxon>Pseudomonadati</taxon>
        <taxon>Campylobacterota</taxon>
        <taxon>Desulfurellia</taxon>
        <taxon>Desulfurellales</taxon>
        <taxon>Desulfurellaceae</taxon>
        <taxon>Desulfurella</taxon>
    </lineage>
</organism>
<proteinExistence type="predicted"/>
<name>A0A1G6R7W2_9BACT</name>
<protein>
    <submittedName>
        <fullName evidence="1">Uncharacterized protein</fullName>
    </submittedName>
</protein>
<reference evidence="2" key="1">
    <citation type="submission" date="2016-10" db="EMBL/GenBank/DDBJ databases">
        <authorList>
            <person name="Varghese N."/>
            <person name="Submissions S."/>
        </authorList>
    </citation>
    <scope>NUCLEOTIDE SEQUENCE [LARGE SCALE GENOMIC DNA]</scope>
    <source>
        <strain evidence="2">DSM 8415</strain>
    </source>
</reference>
<dbReference type="Proteomes" id="UP000199411">
    <property type="component" value="Unassembled WGS sequence"/>
</dbReference>
<dbReference type="AlphaFoldDB" id="A0A1G6R7W2"/>
<evidence type="ECO:0000313" key="1">
    <source>
        <dbReference type="EMBL" id="SDD00608.1"/>
    </source>
</evidence>
<gene>
    <name evidence="1" type="ORF">SAMN05660835_01745</name>
</gene>
<dbReference type="EMBL" id="FMYU01000015">
    <property type="protein sequence ID" value="SDD00608.1"/>
    <property type="molecule type" value="Genomic_DNA"/>
</dbReference>
<evidence type="ECO:0000313" key="2">
    <source>
        <dbReference type="Proteomes" id="UP000199411"/>
    </source>
</evidence>